<comment type="caution">
    <text evidence="1">The sequence shown here is derived from an EMBL/GenBank/DDBJ whole genome shotgun (WGS) entry which is preliminary data.</text>
</comment>
<dbReference type="Gene3D" id="3.30.420.10">
    <property type="entry name" value="Ribonuclease H-like superfamily/Ribonuclease H"/>
    <property type="match status" value="1"/>
</dbReference>
<keyword evidence="2" id="KW-1185">Reference proteome</keyword>
<dbReference type="Proteomes" id="UP000807504">
    <property type="component" value="Unassembled WGS sequence"/>
</dbReference>
<reference evidence="1" key="2">
    <citation type="submission" date="2020-06" db="EMBL/GenBank/DDBJ databases">
        <authorList>
            <person name="Sheffer M."/>
        </authorList>
    </citation>
    <scope>NUCLEOTIDE SEQUENCE</scope>
</reference>
<dbReference type="InterPro" id="IPR052709">
    <property type="entry name" value="Transposase-MT_Hybrid"/>
</dbReference>
<dbReference type="InterPro" id="IPR036397">
    <property type="entry name" value="RNaseH_sf"/>
</dbReference>
<accession>A0A8T0EU85</accession>
<dbReference type="PANTHER" id="PTHR46060">
    <property type="entry name" value="MARINER MOS1 TRANSPOSASE-LIKE PROTEIN"/>
    <property type="match status" value="1"/>
</dbReference>
<dbReference type="AlphaFoldDB" id="A0A8T0EU85"/>
<organism evidence="1 2">
    <name type="scientific">Argiope bruennichi</name>
    <name type="common">Wasp spider</name>
    <name type="synonym">Aranea bruennichi</name>
    <dbReference type="NCBI Taxonomy" id="94029"/>
    <lineage>
        <taxon>Eukaryota</taxon>
        <taxon>Metazoa</taxon>
        <taxon>Ecdysozoa</taxon>
        <taxon>Arthropoda</taxon>
        <taxon>Chelicerata</taxon>
        <taxon>Arachnida</taxon>
        <taxon>Araneae</taxon>
        <taxon>Araneomorphae</taxon>
        <taxon>Entelegynae</taxon>
        <taxon>Araneoidea</taxon>
        <taxon>Araneidae</taxon>
        <taxon>Argiope</taxon>
    </lineage>
</organism>
<name>A0A8T0EU85_ARGBR</name>
<evidence type="ECO:0000313" key="1">
    <source>
        <dbReference type="EMBL" id="KAF8778814.1"/>
    </source>
</evidence>
<evidence type="ECO:0000313" key="2">
    <source>
        <dbReference type="Proteomes" id="UP000807504"/>
    </source>
</evidence>
<reference evidence="1" key="1">
    <citation type="journal article" date="2020" name="bioRxiv">
        <title>Chromosome-level reference genome of the European wasp spider Argiope bruennichi: a resource for studies on range expansion and evolutionary adaptation.</title>
        <authorList>
            <person name="Sheffer M.M."/>
            <person name="Hoppe A."/>
            <person name="Krehenwinkel H."/>
            <person name="Uhl G."/>
            <person name="Kuss A.W."/>
            <person name="Jensen L."/>
            <person name="Jensen C."/>
            <person name="Gillespie R.G."/>
            <person name="Hoff K.J."/>
            <person name="Prost S."/>
        </authorList>
    </citation>
    <scope>NUCLEOTIDE SEQUENCE</scope>
</reference>
<gene>
    <name evidence="1" type="ORF">HNY73_015501</name>
</gene>
<protein>
    <submittedName>
        <fullName evidence="1">Histone-lysine N-methyltransferase SETMAR like protein</fullName>
    </submittedName>
</protein>
<dbReference type="PANTHER" id="PTHR46060:SF3">
    <property type="entry name" value="PROTEIN GVQW3"/>
    <property type="match status" value="1"/>
</dbReference>
<dbReference type="GO" id="GO:0003676">
    <property type="term" value="F:nucleic acid binding"/>
    <property type="evidence" value="ECO:0007669"/>
    <property type="project" value="InterPro"/>
</dbReference>
<dbReference type="EMBL" id="JABXBU010002072">
    <property type="protein sequence ID" value="KAF8778814.1"/>
    <property type="molecule type" value="Genomic_DNA"/>
</dbReference>
<sequence>MRSDSSTAIPKDSIIGCHPQMLCHRSANPISISRRFYCAYAFIVRIVHYEIYHLARLNSDRLRRDHLSLLKEQPGLMNHKDVLFLHDNTMPHVAYLPPDTIQTLGWELLLHPPYTLDISPSDCRLLLNLDNHLRNR</sequence>
<proteinExistence type="predicted"/>